<dbReference type="InterPro" id="IPR009057">
    <property type="entry name" value="Homeodomain-like_sf"/>
</dbReference>
<evidence type="ECO:0000259" key="5">
    <source>
        <dbReference type="PROSITE" id="PS50045"/>
    </source>
</evidence>
<dbReference type="GO" id="GO:0006355">
    <property type="term" value="P:regulation of DNA-templated transcription"/>
    <property type="evidence" value="ECO:0007669"/>
    <property type="project" value="InterPro"/>
</dbReference>
<evidence type="ECO:0000256" key="3">
    <source>
        <dbReference type="ARBA" id="ARBA00023015"/>
    </source>
</evidence>
<dbReference type="SUPFAM" id="SSF46689">
    <property type="entry name" value="Homeodomain-like"/>
    <property type="match status" value="1"/>
</dbReference>
<keyword evidence="2" id="KW-0067">ATP-binding</keyword>
<keyword evidence="4" id="KW-0804">Transcription</keyword>
<evidence type="ECO:0000256" key="4">
    <source>
        <dbReference type="ARBA" id="ARBA00023163"/>
    </source>
</evidence>
<keyword evidence="1" id="KW-0547">Nucleotide-binding</keyword>
<accession>X0VR71</accession>
<dbReference type="SUPFAM" id="SSF52540">
    <property type="entry name" value="P-loop containing nucleoside triphosphate hydrolases"/>
    <property type="match status" value="1"/>
</dbReference>
<sequence>AVKEGVFREDLYHRLNQFTIRLPGLSDRKGDIPALAADFLSQANRTLKKNVRSVSEEAMNVLKNYSWPGNVRELKNSIIRAALLADSRILPEHLQLPGDVPSSLHNFTPAAPQSATQAAVSPENLDLKFAVKSVAAEAEKRLIVKALEITGNNKVKAARLLKIDRKALYNKLHQHKLGT</sequence>
<reference evidence="6" key="1">
    <citation type="journal article" date="2014" name="Front. Microbiol.">
        <title>High frequency of phylogenetically diverse reductive dehalogenase-homologous genes in deep subseafloor sedimentary metagenomes.</title>
        <authorList>
            <person name="Kawai M."/>
            <person name="Futagami T."/>
            <person name="Toyoda A."/>
            <person name="Takaki Y."/>
            <person name="Nishi S."/>
            <person name="Hori S."/>
            <person name="Arai W."/>
            <person name="Tsubouchi T."/>
            <person name="Morono Y."/>
            <person name="Uchiyama I."/>
            <person name="Ito T."/>
            <person name="Fujiyama A."/>
            <person name="Inagaki F."/>
            <person name="Takami H."/>
        </authorList>
    </citation>
    <scope>NUCLEOTIDE SEQUENCE</scope>
    <source>
        <strain evidence="6">Expedition CK06-06</strain>
    </source>
</reference>
<comment type="caution">
    <text evidence="6">The sequence shown here is derived from an EMBL/GenBank/DDBJ whole genome shotgun (WGS) entry which is preliminary data.</text>
</comment>
<proteinExistence type="predicted"/>
<dbReference type="Gene3D" id="1.10.8.60">
    <property type="match status" value="1"/>
</dbReference>
<dbReference type="InterPro" id="IPR025944">
    <property type="entry name" value="Sigma_54_int_dom_CS"/>
</dbReference>
<dbReference type="InterPro" id="IPR058031">
    <property type="entry name" value="AAA_lid_NorR"/>
</dbReference>
<evidence type="ECO:0000313" key="6">
    <source>
        <dbReference type="EMBL" id="GAG20730.1"/>
    </source>
</evidence>
<dbReference type="Pfam" id="PF02954">
    <property type="entry name" value="HTH_8"/>
    <property type="match status" value="1"/>
</dbReference>
<protein>
    <recommendedName>
        <fullName evidence="5">Sigma-54 factor interaction domain-containing protein</fullName>
    </recommendedName>
</protein>
<dbReference type="GO" id="GO:0005524">
    <property type="term" value="F:ATP binding"/>
    <property type="evidence" value="ECO:0007669"/>
    <property type="project" value="UniProtKB-KW"/>
</dbReference>
<dbReference type="PROSITE" id="PS50045">
    <property type="entry name" value="SIGMA54_INTERACT_4"/>
    <property type="match status" value="1"/>
</dbReference>
<evidence type="ECO:0000256" key="2">
    <source>
        <dbReference type="ARBA" id="ARBA00022840"/>
    </source>
</evidence>
<organism evidence="6">
    <name type="scientific">marine sediment metagenome</name>
    <dbReference type="NCBI Taxonomy" id="412755"/>
    <lineage>
        <taxon>unclassified sequences</taxon>
        <taxon>metagenomes</taxon>
        <taxon>ecological metagenomes</taxon>
    </lineage>
</organism>
<evidence type="ECO:0000256" key="1">
    <source>
        <dbReference type="ARBA" id="ARBA00022741"/>
    </source>
</evidence>
<keyword evidence="3" id="KW-0805">Transcription regulation</keyword>
<dbReference type="PRINTS" id="PR01590">
    <property type="entry name" value="HTHFIS"/>
</dbReference>
<dbReference type="InterPro" id="IPR002078">
    <property type="entry name" value="Sigma_54_int"/>
</dbReference>
<dbReference type="PROSITE" id="PS00688">
    <property type="entry name" value="SIGMA54_INTERACT_3"/>
    <property type="match status" value="1"/>
</dbReference>
<dbReference type="PANTHER" id="PTHR32071">
    <property type="entry name" value="TRANSCRIPTIONAL REGULATORY PROTEIN"/>
    <property type="match status" value="1"/>
</dbReference>
<dbReference type="InterPro" id="IPR002197">
    <property type="entry name" value="HTH_Fis"/>
</dbReference>
<dbReference type="AlphaFoldDB" id="X0VR71"/>
<gene>
    <name evidence="6" type="ORF">S01H1_58583</name>
</gene>
<feature type="domain" description="Sigma-54 factor interaction" evidence="5">
    <location>
        <begin position="1"/>
        <end position="83"/>
    </location>
</feature>
<dbReference type="InterPro" id="IPR027417">
    <property type="entry name" value="P-loop_NTPase"/>
</dbReference>
<dbReference type="EMBL" id="BARS01038272">
    <property type="protein sequence ID" value="GAG20730.1"/>
    <property type="molecule type" value="Genomic_DNA"/>
</dbReference>
<dbReference type="PANTHER" id="PTHR32071:SF113">
    <property type="entry name" value="ALGINATE BIOSYNTHESIS TRANSCRIPTIONAL REGULATORY PROTEIN ALGB"/>
    <property type="match status" value="1"/>
</dbReference>
<dbReference type="GO" id="GO:0043565">
    <property type="term" value="F:sequence-specific DNA binding"/>
    <property type="evidence" value="ECO:0007669"/>
    <property type="project" value="InterPro"/>
</dbReference>
<dbReference type="Gene3D" id="1.10.10.60">
    <property type="entry name" value="Homeodomain-like"/>
    <property type="match status" value="1"/>
</dbReference>
<name>X0VR71_9ZZZZ</name>
<feature type="non-terminal residue" evidence="6">
    <location>
        <position position="1"/>
    </location>
</feature>
<dbReference type="Pfam" id="PF25601">
    <property type="entry name" value="AAA_lid_14"/>
    <property type="match status" value="1"/>
</dbReference>